<feature type="signal peptide" evidence="1">
    <location>
        <begin position="1"/>
        <end position="23"/>
    </location>
</feature>
<gene>
    <name evidence="2" type="ORF">HELGO_WM39551</name>
</gene>
<evidence type="ECO:0000313" key="2">
    <source>
        <dbReference type="EMBL" id="CAA6820194.1"/>
    </source>
</evidence>
<dbReference type="InterPro" id="IPR010642">
    <property type="entry name" value="Invasion_prot_B"/>
</dbReference>
<reference evidence="2" key="1">
    <citation type="submission" date="2020-01" db="EMBL/GenBank/DDBJ databases">
        <authorList>
            <person name="Meier V. D."/>
            <person name="Meier V D."/>
        </authorList>
    </citation>
    <scope>NUCLEOTIDE SEQUENCE</scope>
    <source>
        <strain evidence="2">HLG_WM_MAG_09</strain>
    </source>
</reference>
<dbReference type="EMBL" id="CACVAT010000344">
    <property type="protein sequence ID" value="CAA6820194.1"/>
    <property type="molecule type" value="Genomic_DNA"/>
</dbReference>
<accession>A0A6S6TLH7</accession>
<keyword evidence="1" id="KW-0732">Signal</keyword>
<feature type="chain" id="PRO_5028115414" evidence="1">
    <location>
        <begin position="24"/>
        <end position="164"/>
    </location>
</feature>
<evidence type="ECO:0000256" key="1">
    <source>
        <dbReference type="SAM" id="SignalP"/>
    </source>
</evidence>
<organism evidence="2">
    <name type="scientific">uncultured Thiotrichaceae bacterium</name>
    <dbReference type="NCBI Taxonomy" id="298394"/>
    <lineage>
        <taxon>Bacteria</taxon>
        <taxon>Pseudomonadati</taxon>
        <taxon>Pseudomonadota</taxon>
        <taxon>Gammaproteobacteria</taxon>
        <taxon>Thiotrichales</taxon>
        <taxon>Thiotrichaceae</taxon>
        <taxon>environmental samples</taxon>
    </lineage>
</organism>
<protein>
    <submittedName>
        <fullName evidence="2">Invasion protein IalB, involved in pathogenesis</fullName>
    </submittedName>
</protein>
<dbReference type="AlphaFoldDB" id="A0A6S6TLH7"/>
<dbReference type="InterPro" id="IPR038696">
    <property type="entry name" value="IalB_sf"/>
</dbReference>
<dbReference type="Gene3D" id="2.60.40.1880">
    <property type="entry name" value="Invasion associated locus B (IalB) protein"/>
    <property type="match status" value="1"/>
</dbReference>
<proteinExistence type="predicted"/>
<name>A0A6S6TLH7_9GAMM</name>
<dbReference type="Pfam" id="PF06776">
    <property type="entry name" value="IalB"/>
    <property type="match status" value="1"/>
</dbReference>
<sequence>MFSKWKQAMVVVTIALPLGLVQAAGAKQGQRFGNWGVQCEAAQNAQVCYLQQVLSAKNQKQPLMVTVLGYGQGKPFPTAIFELPKDVDINQGIQLKVDKYKPVGFKGKCDNKGCRAGFTLDNPLTQQFSKGQRALIAFRKRGAKEPTVLPVSLKGVAYGLKMVK</sequence>